<feature type="region of interest" description="Disordered" evidence="1">
    <location>
        <begin position="13"/>
        <end position="32"/>
    </location>
</feature>
<dbReference type="Proteomes" id="UP000064844">
    <property type="component" value="Chromosome"/>
</dbReference>
<reference evidence="3" key="2">
    <citation type="submission" date="2015-04" db="EMBL/GenBank/DDBJ databases">
        <title>A butyrogenic pathway from the amino acid lysine in a human gut commensal.</title>
        <authorList>
            <person name="de Vos W.M."/>
            <person name="Bui N.T.P."/>
            <person name="Plugge C.M."/>
            <person name="Ritari J."/>
        </authorList>
    </citation>
    <scope>NUCLEOTIDE SEQUENCE [LARGE SCALE GENOMIC DNA]</scope>
    <source>
        <strain evidence="3">AF211</strain>
    </source>
</reference>
<gene>
    <name evidence="2" type="ORF">IB211_02904c</name>
</gene>
<dbReference type="STRING" id="1297617.IB211_02904c"/>
<dbReference type="AlphaFoldDB" id="A0A0S2W7M0"/>
<protein>
    <submittedName>
        <fullName evidence="2">Uncharacterized protein</fullName>
    </submittedName>
</protein>
<dbReference type="RefSeq" id="WP_158453393.1">
    <property type="nucleotide sequence ID" value="NZ_CALICV010000148.1"/>
</dbReference>
<name>A0A0S2W7M0_9FIRM</name>
<keyword evidence="3" id="KW-1185">Reference proteome</keyword>
<evidence type="ECO:0000256" key="1">
    <source>
        <dbReference type="SAM" id="MobiDB-lite"/>
    </source>
</evidence>
<dbReference type="KEGG" id="ibu:IB211_02904c"/>
<accession>A0A0S2W7M0</accession>
<proteinExistence type="predicted"/>
<organism evidence="2 3">
    <name type="scientific">Intestinimonas butyriciproducens</name>
    <dbReference type="NCBI Taxonomy" id="1297617"/>
    <lineage>
        <taxon>Bacteria</taxon>
        <taxon>Bacillati</taxon>
        <taxon>Bacillota</taxon>
        <taxon>Clostridia</taxon>
        <taxon>Eubacteriales</taxon>
        <taxon>Intestinimonas</taxon>
    </lineage>
</organism>
<dbReference type="EMBL" id="CP011307">
    <property type="protein sequence ID" value="ALP95295.1"/>
    <property type="molecule type" value="Genomic_DNA"/>
</dbReference>
<reference evidence="2 3" key="1">
    <citation type="journal article" date="2015" name="Nat. Commun.">
        <title>Production of butyrate from lysine and the Amadori product fructoselysine by a human gut commensal.</title>
        <authorList>
            <person name="Bui T.P."/>
            <person name="Ritari J."/>
            <person name="Boeren S."/>
            <person name="de Waard P."/>
            <person name="Plugge C.M."/>
            <person name="de Vos W.M."/>
        </authorList>
    </citation>
    <scope>NUCLEOTIDE SEQUENCE [LARGE SCALE GENOMIC DNA]</scope>
    <source>
        <strain evidence="2 3">AF211</strain>
    </source>
</reference>
<evidence type="ECO:0000313" key="2">
    <source>
        <dbReference type="EMBL" id="ALP95295.1"/>
    </source>
</evidence>
<evidence type="ECO:0000313" key="3">
    <source>
        <dbReference type="Proteomes" id="UP000064844"/>
    </source>
</evidence>
<sequence length="48" mass="4948">MAQAELISAEHLSRDAGSPCGGAAWGGDDPASPQFVVTRRGLGYLFNA</sequence>